<evidence type="ECO:0000313" key="3">
    <source>
        <dbReference type="Proteomes" id="UP001607157"/>
    </source>
</evidence>
<gene>
    <name evidence="2" type="primary">pcaD</name>
    <name evidence="2" type="ORF">ACGRVM_06095</name>
</gene>
<dbReference type="InterPro" id="IPR029058">
    <property type="entry name" value="AB_hydrolase_fold"/>
</dbReference>
<dbReference type="RefSeq" id="WP_377167541.1">
    <property type="nucleotide sequence ID" value="NZ_JBHTJC010000001.1"/>
</dbReference>
<organism evidence="2 3">
    <name type="scientific">Roseovarius aquimarinus</name>
    <dbReference type="NCBI Taxonomy" id="1229156"/>
    <lineage>
        <taxon>Bacteria</taxon>
        <taxon>Pseudomonadati</taxon>
        <taxon>Pseudomonadota</taxon>
        <taxon>Alphaproteobacteria</taxon>
        <taxon>Rhodobacterales</taxon>
        <taxon>Roseobacteraceae</taxon>
        <taxon>Roseovarius</taxon>
    </lineage>
</organism>
<name>A0ABW7I5U6_9RHOB</name>
<feature type="domain" description="AB hydrolase-1" evidence="1">
    <location>
        <begin position="23"/>
        <end position="245"/>
    </location>
</feature>
<dbReference type="EC" id="3.1.1.24" evidence="2"/>
<reference evidence="2 3" key="1">
    <citation type="submission" date="2024-10" db="EMBL/GenBank/DDBJ databases">
        <authorList>
            <person name="Yang X.-N."/>
        </authorList>
    </citation>
    <scope>NUCLEOTIDE SEQUENCE [LARGE SCALE GENOMIC DNA]</scope>
    <source>
        <strain evidence="2 3">CAU 1059</strain>
    </source>
</reference>
<evidence type="ECO:0000259" key="1">
    <source>
        <dbReference type="Pfam" id="PF00561"/>
    </source>
</evidence>
<dbReference type="EMBL" id="JBIHMM010000001">
    <property type="protein sequence ID" value="MFH0253453.1"/>
    <property type="molecule type" value="Genomic_DNA"/>
</dbReference>
<dbReference type="InterPro" id="IPR000073">
    <property type="entry name" value="AB_hydrolase_1"/>
</dbReference>
<protein>
    <submittedName>
        <fullName evidence="2">3-oxoadipate enol-lactonase</fullName>
        <ecNumber evidence="2">3.1.1.24</ecNumber>
    </submittedName>
</protein>
<accession>A0ABW7I5U6</accession>
<keyword evidence="3" id="KW-1185">Reference proteome</keyword>
<comment type="caution">
    <text evidence="2">The sequence shown here is derived from an EMBL/GenBank/DDBJ whole genome shotgun (WGS) entry which is preliminary data.</text>
</comment>
<dbReference type="Pfam" id="PF00561">
    <property type="entry name" value="Abhydrolase_1"/>
    <property type="match status" value="1"/>
</dbReference>
<dbReference type="GO" id="GO:0047570">
    <property type="term" value="F:3-oxoadipate enol-lactonase activity"/>
    <property type="evidence" value="ECO:0007669"/>
    <property type="project" value="UniProtKB-EC"/>
</dbReference>
<dbReference type="SUPFAM" id="SSF53474">
    <property type="entry name" value="alpha/beta-Hydrolases"/>
    <property type="match status" value="1"/>
</dbReference>
<sequence>MKTARVNGAELHYTDGGAPDGQAVVFANSLGTDLRVWDAVLPHLPPDLRVIRYDKRGHGLSEETPGPYSIDILADDAAGLMDHLGLRGAVFVGLSIGGLIGQALAARRPDLLRGLVISNSAARIGDAGMWQGRIDAIRSGGLRAIAAPTMERWFSPEFRREGAAAPWQRMLERQPQDGYIACCEAIAAADLSESTAKLDLPVRLIAGRLDGSTPPDLVAATARLIPGARLEVMEGVGHIPCVEAPEIYAAILSDFIEETP</sequence>
<dbReference type="NCBIfam" id="TIGR02427">
    <property type="entry name" value="protocat_pcaD"/>
    <property type="match status" value="1"/>
</dbReference>
<dbReference type="PRINTS" id="PR00111">
    <property type="entry name" value="ABHYDROLASE"/>
</dbReference>
<dbReference type="InterPro" id="IPR050266">
    <property type="entry name" value="AB_hydrolase_sf"/>
</dbReference>
<dbReference type="PANTHER" id="PTHR43798">
    <property type="entry name" value="MONOACYLGLYCEROL LIPASE"/>
    <property type="match status" value="1"/>
</dbReference>
<dbReference type="Proteomes" id="UP001607157">
    <property type="component" value="Unassembled WGS sequence"/>
</dbReference>
<dbReference type="Gene3D" id="3.40.50.1820">
    <property type="entry name" value="alpha/beta hydrolase"/>
    <property type="match status" value="1"/>
</dbReference>
<dbReference type="InterPro" id="IPR026968">
    <property type="entry name" value="PcaD/CatD"/>
</dbReference>
<evidence type="ECO:0000313" key="2">
    <source>
        <dbReference type="EMBL" id="MFH0253453.1"/>
    </source>
</evidence>
<proteinExistence type="predicted"/>
<keyword evidence="2" id="KW-0378">Hydrolase</keyword>
<dbReference type="PANTHER" id="PTHR43798:SF5">
    <property type="entry name" value="MONOACYLGLYCEROL LIPASE ABHD6"/>
    <property type="match status" value="1"/>
</dbReference>